<dbReference type="SMART" id="SM00710">
    <property type="entry name" value="PbH1"/>
    <property type="match status" value="4"/>
</dbReference>
<evidence type="ECO:0008006" key="3">
    <source>
        <dbReference type="Google" id="ProtNLM"/>
    </source>
</evidence>
<proteinExistence type="predicted"/>
<dbReference type="eggNOG" id="ENOG502T1ZH">
    <property type="taxonomic scope" value="Eukaryota"/>
</dbReference>
<sequence>MSCQVFVLDGVTLTIERGTTIYAMPVGSPASEAPALVVEQGGRLMAEGTAADPITFTAFNPEETDDSTVVTDTGASVVDTVLETRGKWGGLILLGRAPTSAGSYASNFIEGISGRPYGGSDPADSSGSLKYVRVWHGGAAIGADNEINGITFGGVGSGTTVEHCEVAFNLDDGFEFFGGTVNVKWLSVLFVGDDAFDSDEGYQGKGQFLFAMTGEDGNHGTEMDSKTGGNLNSQPRSHPAFYSMTILGGGSAASGANADGLMRLREGTGGSFGNVVLAYGSGIGVRNDDCGSESRGITLLPEQFPDFLFFSPNNVIYGASTPFSYGSGAKTCSSASFAARLADPGFAGVSATCLDYTCLGSSFSPLPTAGSEMCSGAIDSSTDPFYEGVACKGAFASPSDNWLSEYSWLACAGKMAGSTCAGIAPSPFAQLQADGQTIARLGGDVDSATTLSADTSYLLTSQLFISASLTIPPGTTIYAMPTGQAPGDVAPAIVVEQGGRLIAEGTAVRPITMTTVLSEAALASSEQAQTDTANPGLTNLGERGKWGGLVLLGRAPTSAGSYASNFIEGISGRPYGGSDPGDSSGSLKYVRVWHGGAIIGADNEINGITFGGVGSGTTVEHCEVALNLDDGFEFFGGTVNVKWLSALFVGDDAFDVDEGYQGSGQFLFAMVGVDGNHGTEIDSKTGGNLNSQPRSHPAFYSMTIIGGGTRSARDSNAIMRLREGTGGKFGNVILANAGGQHTGVEVRDCGSETRTQDLPAPSVSIGQVGTPDSGYLFFSKNNVVAGANPPFSFDRGCPDEGWQAVYADPGIYGCFYEDGCGGGGSGRLDPRPTCGGSGWTGVDDPPPSFFAPVSYKGAFGAGNLWLEDWSYLAEQDRLATSALECGEEAQDGPSGRFEYLCGDLSSDTSLVASTTYIMSCQVFVLDGVTLTIERGTTIYAMPVGSPASEAPALVVEQGGRLMAEGTAADPITFTAFNPEETDDSTVVTDTGASVVGTVLETRGKWGGLILLGRAPTSAGSYASNFIEGISGRPYGGSDPADSSGSLKYVRVWHGGAAIGADNEINGITFGGVGSGTTVEHCEVAFNLDDGFEFFGGTVNVKWLSVLFVGDDAFDSDEGYQGKGQFLFAMTGEDGNHGTEMDSKTGGNLNSQPRSHPAFYSMTILGGGSAASGANADGLMRLREGTGGSFGNVVLAYGSGIGVRNDDCGSESRGITLLPEQFPDFLFFSPNNVIYGASTPFSYGSGAKTCSSAGFAARLANPGFAGVSAACLDYTCLGSSFSPLPTASSEMCSGAIDSSTDPFYEGVACKGAFASPSDNWLSEYSWLACAGKMAGSTCAGIAPSPFAQLQYRTIARLGGDVDSATTLSADTSYLLTSQLFISASLTIPPGTTIYAMPTGQAPGDVAPAIVVEQGGRLIAEGTAVRPITMTTVLSEAALASSEQAQTDTANPGLTNLGERGKWGGLVLLGRAPTSAGSYASNFIEGISGRPYGGSDPGDSSGSLKYVRVWHGGAIIGADNEINGITFGGVGSGTTVEHCEVALNLDDGFEFFGGTVNVKWLSALFVGDDAFDVDEGYQGSGQFLFAMVGVDGNHGTEIDSKTGGNLDSQPRSHPAFYSMTIIGGGTRSARDSNAIMRLREGTGGKFGNIILANAGGQHTGVEVRDCG</sequence>
<keyword evidence="2" id="KW-1185">Reference proteome</keyword>
<evidence type="ECO:0000313" key="2">
    <source>
        <dbReference type="Proteomes" id="UP000013827"/>
    </source>
</evidence>
<dbReference type="GeneID" id="17285869"/>
<dbReference type="Proteomes" id="UP000013827">
    <property type="component" value="Unassembled WGS sequence"/>
</dbReference>
<reference evidence="1" key="2">
    <citation type="submission" date="2024-10" db="UniProtKB">
        <authorList>
            <consortium name="EnsemblProtists"/>
        </authorList>
    </citation>
    <scope>IDENTIFICATION</scope>
</reference>
<name>A0A0D3KXR2_EMIH1</name>
<dbReference type="RefSeq" id="XP_005792976.1">
    <property type="nucleotide sequence ID" value="XM_005792919.1"/>
</dbReference>
<dbReference type="PaxDb" id="2903-EOD40547"/>
<dbReference type="HOGENOM" id="CLU_242022_0_0_1"/>
<dbReference type="InterPro" id="IPR006626">
    <property type="entry name" value="PbH1"/>
</dbReference>
<reference evidence="2" key="1">
    <citation type="journal article" date="2013" name="Nature">
        <title>Pan genome of the phytoplankton Emiliania underpins its global distribution.</title>
        <authorList>
            <person name="Read B.A."/>
            <person name="Kegel J."/>
            <person name="Klute M.J."/>
            <person name="Kuo A."/>
            <person name="Lefebvre S.C."/>
            <person name="Maumus F."/>
            <person name="Mayer C."/>
            <person name="Miller J."/>
            <person name="Monier A."/>
            <person name="Salamov A."/>
            <person name="Young J."/>
            <person name="Aguilar M."/>
            <person name="Claverie J.M."/>
            <person name="Frickenhaus S."/>
            <person name="Gonzalez K."/>
            <person name="Herman E.K."/>
            <person name="Lin Y.C."/>
            <person name="Napier J."/>
            <person name="Ogata H."/>
            <person name="Sarno A.F."/>
            <person name="Shmutz J."/>
            <person name="Schroeder D."/>
            <person name="de Vargas C."/>
            <person name="Verret F."/>
            <person name="von Dassow P."/>
            <person name="Valentin K."/>
            <person name="Van de Peer Y."/>
            <person name="Wheeler G."/>
            <person name="Dacks J.B."/>
            <person name="Delwiche C.F."/>
            <person name="Dyhrman S.T."/>
            <person name="Glockner G."/>
            <person name="John U."/>
            <person name="Richards T."/>
            <person name="Worden A.Z."/>
            <person name="Zhang X."/>
            <person name="Grigoriev I.V."/>
            <person name="Allen A.E."/>
            <person name="Bidle K."/>
            <person name="Borodovsky M."/>
            <person name="Bowler C."/>
            <person name="Brownlee C."/>
            <person name="Cock J.M."/>
            <person name="Elias M."/>
            <person name="Gladyshev V.N."/>
            <person name="Groth M."/>
            <person name="Guda C."/>
            <person name="Hadaegh A."/>
            <person name="Iglesias-Rodriguez M.D."/>
            <person name="Jenkins J."/>
            <person name="Jones B.M."/>
            <person name="Lawson T."/>
            <person name="Leese F."/>
            <person name="Lindquist E."/>
            <person name="Lobanov A."/>
            <person name="Lomsadze A."/>
            <person name="Malik S.B."/>
            <person name="Marsh M.E."/>
            <person name="Mackinder L."/>
            <person name="Mock T."/>
            <person name="Mueller-Roeber B."/>
            <person name="Pagarete A."/>
            <person name="Parker M."/>
            <person name="Probert I."/>
            <person name="Quesneville H."/>
            <person name="Raines C."/>
            <person name="Rensing S.A."/>
            <person name="Riano-Pachon D.M."/>
            <person name="Richier S."/>
            <person name="Rokitta S."/>
            <person name="Shiraiwa Y."/>
            <person name="Soanes D.M."/>
            <person name="van der Giezen M."/>
            <person name="Wahlund T.M."/>
            <person name="Williams B."/>
            <person name="Wilson W."/>
            <person name="Wolfe G."/>
            <person name="Wurch L.L."/>
        </authorList>
    </citation>
    <scope>NUCLEOTIDE SEQUENCE</scope>
</reference>
<dbReference type="PANTHER" id="PTHR41339:SF1">
    <property type="entry name" value="SECRETED PROTEIN"/>
    <property type="match status" value="1"/>
</dbReference>
<accession>A0A0D3KXR2</accession>
<dbReference type="PANTHER" id="PTHR41339">
    <property type="entry name" value="LIPL48"/>
    <property type="match status" value="1"/>
</dbReference>
<dbReference type="EnsemblProtists" id="EOD40547">
    <property type="protein sequence ID" value="EOD40547"/>
    <property type="gene ID" value="EMIHUDRAFT_439624"/>
</dbReference>
<protein>
    <recommendedName>
        <fullName evidence="3">Lipoprotein</fullName>
    </recommendedName>
</protein>
<dbReference type="KEGG" id="ehx:EMIHUDRAFT_439624"/>
<organism evidence="1 2">
    <name type="scientific">Emiliania huxleyi (strain CCMP1516)</name>
    <dbReference type="NCBI Taxonomy" id="280463"/>
    <lineage>
        <taxon>Eukaryota</taxon>
        <taxon>Haptista</taxon>
        <taxon>Haptophyta</taxon>
        <taxon>Prymnesiophyceae</taxon>
        <taxon>Isochrysidales</taxon>
        <taxon>Noelaerhabdaceae</taxon>
        <taxon>Emiliania</taxon>
    </lineage>
</organism>
<evidence type="ECO:0000313" key="1">
    <source>
        <dbReference type="EnsemblProtists" id="EOD40547"/>
    </source>
</evidence>